<keyword evidence="1" id="KW-1133">Transmembrane helix</keyword>
<gene>
    <name evidence="3" type="ORF">D6C91_09691</name>
</gene>
<dbReference type="PANTHER" id="PTHR23028:SF125">
    <property type="entry name" value="ACYLTRANSFERASE"/>
    <property type="match status" value="1"/>
</dbReference>
<reference evidence="3 4" key="1">
    <citation type="submission" date="2018-10" db="EMBL/GenBank/DDBJ databases">
        <title>Fifty Aureobasidium pullulans genomes reveal a recombining polyextremotolerant generalist.</title>
        <authorList>
            <person name="Gostincar C."/>
            <person name="Turk M."/>
            <person name="Zajc J."/>
            <person name="Gunde-Cimerman N."/>
        </authorList>
    </citation>
    <scope>NUCLEOTIDE SEQUENCE [LARGE SCALE GENOMIC DNA]</scope>
    <source>
        <strain evidence="3 4">EXF-3863</strain>
    </source>
</reference>
<dbReference type="GO" id="GO:0016747">
    <property type="term" value="F:acyltransferase activity, transferring groups other than amino-acyl groups"/>
    <property type="evidence" value="ECO:0007669"/>
    <property type="project" value="InterPro"/>
</dbReference>
<evidence type="ECO:0000256" key="1">
    <source>
        <dbReference type="SAM" id="Phobius"/>
    </source>
</evidence>
<dbReference type="AlphaFoldDB" id="A0A4S9SHW6"/>
<feature type="domain" description="Acyltransferase 3" evidence="2">
    <location>
        <begin position="73"/>
        <end position="446"/>
    </location>
</feature>
<feature type="transmembrane region" description="Helical" evidence="1">
    <location>
        <begin position="275"/>
        <end position="302"/>
    </location>
</feature>
<feature type="transmembrane region" description="Helical" evidence="1">
    <location>
        <begin position="176"/>
        <end position="194"/>
    </location>
</feature>
<dbReference type="Pfam" id="PF01757">
    <property type="entry name" value="Acyl_transf_3"/>
    <property type="match status" value="1"/>
</dbReference>
<dbReference type="Proteomes" id="UP000308005">
    <property type="component" value="Unassembled WGS sequence"/>
</dbReference>
<evidence type="ECO:0000313" key="4">
    <source>
        <dbReference type="Proteomes" id="UP000308005"/>
    </source>
</evidence>
<keyword evidence="1" id="KW-0472">Membrane</keyword>
<feature type="transmembrane region" description="Helical" evidence="1">
    <location>
        <begin position="125"/>
        <end position="145"/>
    </location>
</feature>
<evidence type="ECO:0000259" key="2">
    <source>
        <dbReference type="Pfam" id="PF01757"/>
    </source>
</evidence>
<dbReference type="InterPro" id="IPR050879">
    <property type="entry name" value="Acyltransferase_3"/>
</dbReference>
<organism evidence="3 4">
    <name type="scientific">Aureobasidium pullulans</name>
    <name type="common">Black yeast</name>
    <name type="synonym">Pullularia pullulans</name>
    <dbReference type="NCBI Taxonomy" id="5580"/>
    <lineage>
        <taxon>Eukaryota</taxon>
        <taxon>Fungi</taxon>
        <taxon>Dikarya</taxon>
        <taxon>Ascomycota</taxon>
        <taxon>Pezizomycotina</taxon>
        <taxon>Dothideomycetes</taxon>
        <taxon>Dothideomycetidae</taxon>
        <taxon>Dothideales</taxon>
        <taxon>Saccotheciaceae</taxon>
        <taxon>Aureobasidium</taxon>
    </lineage>
</organism>
<name>A0A4S9SHW6_AURPU</name>
<feature type="transmembrane region" description="Helical" evidence="1">
    <location>
        <begin position="400"/>
        <end position="419"/>
    </location>
</feature>
<keyword evidence="1" id="KW-0812">Transmembrane</keyword>
<proteinExistence type="predicted"/>
<feature type="transmembrane region" description="Helical" evidence="1">
    <location>
        <begin position="323"/>
        <end position="341"/>
    </location>
</feature>
<dbReference type="PANTHER" id="PTHR23028">
    <property type="entry name" value="ACETYLTRANSFERASE"/>
    <property type="match status" value="1"/>
</dbReference>
<accession>A0A4S9SHW6</accession>
<dbReference type="EMBL" id="QZBM01000846">
    <property type="protein sequence ID" value="THZ10497.1"/>
    <property type="molecule type" value="Genomic_DNA"/>
</dbReference>
<feature type="transmembrane region" description="Helical" evidence="1">
    <location>
        <begin position="369"/>
        <end position="388"/>
    </location>
</feature>
<comment type="caution">
    <text evidence="3">The sequence shown here is derived from an EMBL/GenBank/DDBJ whole genome shotgun (WGS) entry which is preliminary data.</text>
</comment>
<evidence type="ECO:0000313" key="3">
    <source>
        <dbReference type="EMBL" id="THZ10497.1"/>
    </source>
</evidence>
<dbReference type="InterPro" id="IPR002656">
    <property type="entry name" value="Acyl_transf_3_dom"/>
</dbReference>
<sequence>MSLIITMPNTPRNILSVEENLHEIEAMLGNHGPHPQQAQVRRTWSMPFSSGVIHLSPCDKDKKPQKTEQYRTAYLDGLRGFAALLVFSLHHQVWGHSGTGGEFILENAFGWNGIYQLVCFPGFRIFFSGGHLAVAIFFVISGYVLSMRPLSLIQAGEATKLSDNLASALFRRWLRLYIPVAGTTFLWMTSWHLFSIRSSNPIAQMPESTYLRELWKWYCDFKNYSFIFQGEAWNAYNDHTWSIPMEFRGSIVVYSSLLALYGCSRNSRLLCESVLLYYFLYIVDGWYCALFVAGMILCDLDLLAGRGQLPQKLQAMKKYKTSIAYMGFLIGLYLGGVPSVSNEIEHLRKSPGWYYLSFLKPQAFWDFRWFFRFWAAVSIVACTPHISWLKRFFETSFCQYLGRVSFGFYLVHGPVLWTLGDRFYAASGRIREGHIGVVPDWINLLPLPAVGPFGLEVNYLIPQFILLAFTLWLAEIVTRCLDKLSVDISQWLYKRAMVQSESSGSHYSWKREIKD</sequence>
<protein>
    <recommendedName>
        <fullName evidence="2">Acyltransferase 3 domain-containing protein</fullName>
    </recommendedName>
</protein>